<dbReference type="FunFam" id="3.30.2010.10:FF:000002">
    <property type="entry name" value="CAAX prenyl protease"/>
    <property type="match status" value="1"/>
</dbReference>
<keyword evidence="10 14" id="KW-0472">Membrane</keyword>
<evidence type="ECO:0000256" key="8">
    <source>
        <dbReference type="ARBA" id="ARBA00022989"/>
    </source>
</evidence>
<name>A0A1W6YNH8_9BORD</name>
<keyword evidence="18" id="KW-1185">Reference proteome</keyword>
<dbReference type="Proteomes" id="UP000194151">
    <property type="component" value="Chromosome"/>
</dbReference>
<evidence type="ECO:0000256" key="11">
    <source>
        <dbReference type="PIRSR" id="PIRSR627057-1"/>
    </source>
</evidence>
<dbReference type="Pfam" id="PF01435">
    <property type="entry name" value="Peptidase_M48"/>
    <property type="match status" value="1"/>
</dbReference>
<dbReference type="PANTHER" id="PTHR10120">
    <property type="entry name" value="CAAX PRENYL PROTEASE 1"/>
    <property type="match status" value="1"/>
</dbReference>
<feature type="active site" description="Proton donor" evidence="11">
    <location>
        <position position="361"/>
    </location>
</feature>
<reference evidence="17 18" key="1">
    <citation type="submission" date="2017-05" db="EMBL/GenBank/DDBJ databases">
        <title>Complete and WGS of Bordetella genogroups.</title>
        <authorList>
            <person name="Spilker T."/>
            <person name="LiPuma J."/>
        </authorList>
    </citation>
    <scope>NUCLEOTIDE SEQUENCE [LARGE SCALE GENOMIC DNA]</scope>
    <source>
        <strain evidence="17 18">AU19157</strain>
    </source>
</reference>
<keyword evidence="6" id="KW-0256">Endoplasmic reticulum</keyword>
<keyword evidence="2 13" id="KW-0645">Protease</keyword>
<dbReference type="AlphaFoldDB" id="A0A1W6YNH8"/>
<dbReference type="InterPro" id="IPR027057">
    <property type="entry name" value="CAXX_Prtase_1"/>
</dbReference>
<dbReference type="GO" id="GO:0046872">
    <property type="term" value="F:metal ion binding"/>
    <property type="evidence" value="ECO:0007669"/>
    <property type="project" value="UniProtKB-KW"/>
</dbReference>
<keyword evidence="4 12" id="KW-0479">Metal-binding</keyword>
<accession>A0A1W6YNH8</accession>
<keyword evidence="3 14" id="KW-0812">Transmembrane</keyword>
<evidence type="ECO:0000259" key="15">
    <source>
        <dbReference type="Pfam" id="PF01435"/>
    </source>
</evidence>
<feature type="domain" description="Peptidase M48" evidence="15">
    <location>
        <begin position="206"/>
        <end position="411"/>
    </location>
</feature>
<feature type="transmembrane region" description="Helical" evidence="14">
    <location>
        <begin position="67"/>
        <end position="85"/>
    </location>
</feature>
<protein>
    <submittedName>
        <fullName evidence="17">Peptidase M48</fullName>
    </submittedName>
</protein>
<feature type="transmembrane region" description="Helical" evidence="14">
    <location>
        <begin position="6"/>
        <end position="22"/>
    </location>
</feature>
<dbReference type="KEGG" id="bgv:CAL12_18695"/>
<dbReference type="RefSeq" id="WP_086066001.1">
    <property type="nucleotide sequence ID" value="NZ_CP021108.1"/>
</dbReference>
<gene>
    <name evidence="17" type="ORF">CAL12_18695</name>
</gene>
<feature type="binding site" evidence="12">
    <location>
        <position position="357"/>
    </location>
    <ligand>
        <name>Zn(2+)</name>
        <dbReference type="ChEBI" id="CHEBI:29105"/>
        <note>catalytic</note>
    </ligand>
</feature>
<evidence type="ECO:0000256" key="2">
    <source>
        <dbReference type="ARBA" id="ARBA00022670"/>
    </source>
</evidence>
<dbReference type="CDD" id="cd07343">
    <property type="entry name" value="M48A_Zmpste24p_like"/>
    <property type="match status" value="1"/>
</dbReference>
<feature type="active site" evidence="11">
    <location>
        <position position="276"/>
    </location>
</feature>
<evidence type="ECO:0000256" key="7">
    <source>
        <dbReference type="ARBA" id="ARBA00022833"/>
    </source>
</evidence>
<dbReference type="GO" id="GO:0004222">
    <property type="term" value="F:metalloendopeptidase activity"/>
    <property type="evidence" value="ECO:0007669"/>
    <property type="project" value="InterPro"/>
</dbReference>
<comment type="similarity">
    <text evidence="13">Belongs to the peptidase M48 family.</text>
</comment>
<dbReference type="Pfam" id="PF16491">
    <property type="entry name" value="Peptidase_M48_N"/>
    <property type="match status" value="1"/>
</dbReference>
<evidence type="ECO:0000256" key="4">
    <source>
        <dbReference type="ARBA" id="ARBA00022723"/>
    </source>
</evidence>
<evidence type="ECO:0000256" key="6">
    <source>
        <dbReference type="ARBA" id="ARBA00022824"/>
    </source>
</evidence>
<feature type="binding site" evidence="12">
    <location>
        <position position="279"/>
    </location>
    <ligand>
        <name>Zn(2+)</name>
        <dbReference type="ChEBI" id="CHEBI:29105"/>
        <note>catalytic</note>
    </ligand>
</feature>
<feature type="transmembrane region" description="Helical" evidence="14">
    <location>
        <begin position="97"/>
        <end position="118"/>
    </location>
</feature>
<feature type="domain" description="CAAX prenyl protease 1 N-terminal" evidence="16">
    <location>
        <begin position="24"/>
        <end position="202"/>
    </location>
</feature>
<feature type="transmembrane region" description="Helical" evidence="14">
    <location>
        <begin position="289"/>
        <end position="308"/>
    </location>
</feature>
<comment type="cofactor">
    <cofactor evidence="12 13">
        <name>Zn(2+)</name>
        <dbReference type="ChEBI" id="CHEBI:29105"/>
    </cofactor>
    <text evidence="12 13">Binds 1 zinc ion per subunit.</text>
</comment>
<feature type="binding site" evidence="12">
    <location>
        <position position="275"/>
    </location>
    <ligand>
        <name>Zn(2+)</name>
        <dbReference type="ChEBI" id="CHEBI:29105"/>
        <note>catalytic</note>
    </ligand>
</feature>
<dbReference type="GO" id="GO:0071586">
    <property type="term" value="P:CAAX-box protein processing"/>
    <property type="evidence" value="ECO:0007669"/>
    <property type="project" value="InterPro"/>
</dbReference>
<dbReference type="EMBL" id="CP021108">
    <property type="protein sequence ID" value="ARP82642.1"/>
    <property type="molecule type" value="Genomic_DNA"/>
</dbReference>
<evidence type="ECO:0000259" key="16">
    <source>
        <dbReference type="Pfam" id="PF16491"/>
    </source>
</evidence>
<feature type="transmembrane region" description="Helical" evidence="14">
    <location>
        <begin position="328"/>
        <end position="349"/>
    </location>
</feature>
<evidence type="ECO:0000256" key="3">
    <source>
        <dbReference type="ARBA" id="ARBA00022692"/>
    </source>
</evidence>
<evidence type="ECO:0000256" key="10">
    <source>
        <dbReference type="ARBA" id="ARBA00023136"/>
    </source>
</evidence>
<evidence type="ECO:0000256" key="12">
    <source>
        <dbReference type="PIRSR" id="PIRSR627057-2"/>
    </source>
</evidence>
<evidence type="ECO:0000256" key="14">
    <source>
        <dbReference type="SAM" id="Phobius"/>
    </source>
</evidence>
<evidence type="ECO:0000256" key="13">
    <source>
        <dbReference type="RuleBase" id="RU003983"/>
    </source>
</evidence>
<evidence type="ECO:0000256" key="9">
    <source>
        <dbReference type="ARBA" id="ARBA00023049"/>
    </source>
</evidence>
<proteinExistence type="inferred from homology"/>
<dbReference type="InterPro" id="IPR032456">
    <property type="entry name" value="Peptidase_M48_N"/>
</dbReference>
<evidence type="ECO:0000256" key="1">
    <source>
        <dbReference type="ARBA" id="ARBA00004477"/>
    </source>
</evidence>
<evidence type="ECO:0000256" key="5">
    <source>
        <dbReference type="ARBA" id="ARBA00022801"/>
    </source>
</evidence>
<dbReference type="STRING" id="1416806.CAL12_18695"/>
<keyword evidence="5 13" id="KW-0378">Hydrolase</keyword>
<dbReference type="InterPro" id="IPR001915">
    <property type="entry name" value="Peptidase_M48"/>
</dbReference>
<keyword evidence="7 12" id="KW-0862">Zinc</keyword>
<feature type="transmembrane region" description="Helical" evidence="14">
    <location>
        <begin position="139"/>
        <end position="166"/>
    </location>
</feature>
<keyword evidence="8 14" id="KW-1133">Transmembrane helix</keyword>
<sequence length="416" mass="46724">MLTLLFVALLLVDISVRLWLSTRQIRHVARHRDRVPPEFADRIGLASHQRAADYTVARVRLGIVERVFDAAVLVGLTLLGGLQAIDMLAGWLTDNDFLHQMLLLVITGLLLGALELPFTLWRQFRLEARFGFNRMTPALFISDAIKGLALTAIIGLPLVAAILWLMGKAGTLWWIWAWGLWVGFSLLTLLLFPMVIAPLFNKFTPLADQDLSKRIGQLVQRCGFAINGLFVMDGSRRSGHGNAYFTGFGKSRRIVFFDTLLARLNGDEIEAVLAHELGHFARRHITRRIAISFAVALGFFALLGWLARQPWFYEQLGVLPRLDGRNDAMALLLFFLVVPVFTFLFTPIASWYSRRDEFQADDYAARQSSAKQLVSALVKLYDDNAATLTPDPVHSAFYDSHPPAAVRIRHLGMAAR</sequence>
<comment type="subcellular location">
    <subcellularLocation>
        <location evidence="1">Endoplasmic reticulum membrane</location>
        <topology evidence="1">Multi-pass membrane protein</topology>
    </subcellularLocation>
</comment>
<dbReference type="OrthoDB" id="9781930at2"/>
<evidence type="ECO:0000313" key="18">
    <source>
        <dbReference type="Proteomes" id="UP000194151"/>
    </source>
</evidence>
<evidence type="ECO:0000313" key="17">
    <source>
        <dbReference type="EMBL" id="ARP82642.1"/>
    </source>
</evidence>
<organism evidence="17 18">
    <name type="scientific">Bordetella genomosp. 8</name>
    <dbReference type="NCBI Taxonomy" id="1416806"/>
    <lineage>
        <taxon>Bacteria</taxon>
        <taxon>Pseudomonadati</taxon>
        <taxon>Pseudomonadota</taxon>
        <taxon>Betaproteobacteria</taxon>
        <taxon>Burkholderiales</taxon>
        <taxon>Alcaligenaceae</taxon>
        <taxon>Bordetella</taxon>
    </lineage>
</organism>
<dbReference type="Gene3D" id="3.30.2010.10">
    <property type="entry name" value="Metalloproteases ('zincins'), catalytic domain"/>
    <property type="match status" value="1"/>
</dbReference>
<keyword evidence="9 13" id="KW-0482">Metalloprotease</keyword>
<feature type="transmembrane region" description="Helical" evidence="14">
    <location>
        <begin position="172"/>
        <end position="192"/>
    </location>
</feature>